<keyword evidence="2" id="KW-1185">Reference proteome</keyword>
<accession>A0ABC9W8X3</accession>
<organism evidence="1 2">
    <name type="scientific">Grus japonensis</name>
    <name type="common">Japanese crane</name>
    <name type="synonym">Red-crowned crane</name>
    <dbReference type="NCBI Taxonomy" id="30415"/>
    <lineage>
        <taxon>Eukaryota</taxon>
        <taxon>Metazoa</taxon>
        <taxon>Chordata</taxon>
        <taxon>Craniata</taxon>
        <taxon>Vertebrata</taxon>
        <taxon>Euteleostomi</taxon>
        <taxon>Archelosauria</taxon>
        <taxon>Archosauria</taxon>
        <taxon>Dinosauria</taxon>
        <taxon>Saurischia</taxon>
        <taxon>Theropoda</taxon>
        <taxon>Coelurosauria</taxon>
        <taxon>Aves</taxon>
        <taxon>Neognathae</taxon>
        <taxon>Neoaves</taxon>
        <taxon>Gruiformes</taxon>
        <taxon>Gruidae</taxon>
        <taxon>Grus</taxon>
    </lineage>
</organism>
<dbReference type="EMBL" id="BAAFJT010000002">
    <property type="protein sequence ID" value="GAB0181984.1"/>
    <property type="molecule type" value="Genomic_DNA"/>
</dbReference>
<sequence length="67" mass="7650">MSSRTSIWFCVAGNASMRYFPEFARELFDYFLCSEDGDDAGSAEQIDGMSTEWLQRLQHGTAVEFQL</sequence>
<evidence type="ECO:0000313" key="2">
    <source>
        <dbReference type="Proteomes" id="UP001623348"/>
    </source>
</evidence>
<dbReference type="AlphaFoldDB" id="A0ABC9W8X3"/>
<evidence type="ECO:0000313" key="1">
    <source>
        <dbReference type="EMBL" id="GAB0181984.1"/>
    </source>
</evidence>
<proteinExistence type="predicted"/>
<reference evidence="1 2" key="1">
    <citation type="submission" date="2024-06" db="EMBL/GenBank/DDBJ databases">
        <title>The draft genome of Grus japonensis, version 3.</title>
        <authorList>
            <person name="Nabeshima K."/>
            <person name="Suzuki S."/>
            <person name="Onuma M."/>
        </authorList>
    </citation>
    <scope>NUCLEOTIDE SEQUENCE [LARGE SCALE GENOMIC DNA]</scope>
    <source>
        <strain evidence="1 2">451A</strain>
    </source>
</reference>
<name>A0ABC9W8X3_GRUJA</name>
<gene>
    <name evidence="1" type="ORF">GRJ2_000663700</name>
</gene>
<dbReference type="Proteomes" id="UP001623348">
    <property type="component" value="Unassembled WGS sequence"/>
</dbReference>
<protein>
    <submittedName>
        <fullName evidence="1">Uncharacterized protein</fullName>
    </submittedName>
</protein>
<comment type="caution">
    <text evidence="1">The sequence shown here is derived from an EMBL/GenBank/DDBJ whole genome shotgun (WGS) entry which is preliminary data.</text>
</comment>